<dbReference type="RefSeq" id="WP_123353291.1">
    <property type="nucleotide sequence ID" value="NZ_CP040940.1"/>
</dbReference>
<reference evidence="2 3" key="1">
    <citation type="submission" date="2018-11" db="EMBL/GenBank/DDBJ databases">
        <title>Genomic Encyclopedia of Type Strains, Phase IV (KMG-IV): sequencing the most valuable type-strain genomes for metagenomic binning, comparative biology and taxonomic classification.</title>
        <authorList>
            <person name="Goeker M."/>
        </authorList>
    </citation>
    <scope>NUCLEOTIDE SEQUENCE [LARGE SCALE GENOMIC DNA]</scope>
    <source>
        <strain evidence="2 3">DSM 27783</strain>
    </source>
</reference>
<keyword evidence="1" id="KW-0614">Plasmid</keyword>
<dbReference type="EMBL" id="RJVK01000006">
    <property type="protein sequence ID" value="ROR38704.1"/>
    <property type="molecule type" value="Genomic_DNA"/>
</dbReference>
<evidence type="ECO:0000313" key="3">
    <source>
        <dbReference type="Proteomes" id="UP000272781"/>
    </source>
</evidence>
<protein>
    <submittedName>
        <fullName evidence="2">Uncharacterized protein</fullName>
    </submittedName>
</protein>
<dbReference type="Proteomes" id="UP000272781">
    <property type="component" value="Unassembled WGS sequence"/>
</dbReference>
<dbReference type="EMBL" id="CP040940">
    <property type="protein sequence ID" value="QDD68191.1"/>
    <property type="molecule type" value="Genomic_DNA"/>
</dbReference>
<evidence type="ECO:0000313" key="1">
    <source>
        <dbReference type="EMBL" id="QDD68191.1"/>
    </source>
</evidence>
<sequence>METVFTFNDLKEMTETFWELQKDLKAIREKYPTWKISNRTKLYKKYRNFEVQGEKIVDYVSGNHLYLYNVKFKGLDNYSFRLVDNKLILNQPCCSYEGNFVVTIQNCSEVKNSQLKTLIDIEELGVTEFVLKWF</sequence>
<dbReference type="Proteomes" id="UP000298805">
    <property type="component" value="Plasmid unnamed1"/>
</dbReference>
<accession>A0AAJ4RAL1</accession>
<gene>
    <name evidence="1" type="ORF">C6V80_10070</name>
    <name evidence="2" type="ORF">EDC58_1919</name>
</gene>
<dbReference type="AlphaFoldDB" id="A0AAJ4RAL1"/>
<geneLocation type="plasmid" evidence="1 4">
    <name>unnamed1</name>
</geneLocation>
<reference evidence="1 4" key="2">
    <citation type="submission" date="2019-06" db="EMBL/GenBank/DDBJ databases">
        <title>A comparative analysis of the Nautiliaceae.</title>
        <authorList>
            <person name="Grosche A."/>
            <person name="Smedile F."/>
            <person name="Vetriani C."/>
        </authorList>
    </citation>
    <scope>NUCLEOTIDE SEQUENCE [LARGE SCALE GENOMIC DNA]</scope>
    <source>
        <strain evidence="1 4">TB6</strain>
        <plasmid evidence="1 4">unnamed1</plasmid>
    </source>
</reference>
<evidence type="ECO:0000313" key="2">
    <source>
        <dbReference type="EMBL" id="ROR38704.1"/>
    </source>
</evidence>
<evidence type="ECO:0000313" key="4">
    <source>
        <dbReference type="Proteomes" id="UP000298805"/>
    </source>
</evidence>
<keyword evidence="4" id="KW-1185">Reference proteome</keyword>
<organism evidence="2 3">
    <name type="scientific">Caminibacter pacificus</name>
    <dbReference type="NCBI Taxonomy" id="1424653"/>
    <lineage>
        <taxon>Bacteria</taxon>
        <taxon>Pseudomonadati</taxon>
        <taxon>Campylobacterota</taxon>
        <taxon>Epsilonproteobacteria</taxon>
        <taxon>Nautiliales</taxon>
        <taxon>Nautiliaceae</taxon>
        <taxon>Caminibacter</taxon>
    </lineage>
</organism>
<name>A0AAJ4RAL1_9BACT</name>
<proteinExistence type="predicted"/>